<gene>
    <name evidence="2" type="ORF">BGZ70_004303</name>
</gene>
<evidence type="ECO:0000313" key="2">
    <source>
        <dbReference type="EMBL" id="KAF9968388.1"/>
    </source>
</evidence>
<evidence type="ECO:0000256" key="1">
    <source>
        <dbReference type="SAM" id="MobiDB-lite"/>
    </source>
</evidence>
<organism evidence="2 3">
    <name type="scientific">Mortierella alpina</name>
    <name type="common">Oleaginous fungus</name>
    <name type="synonym">Mortierella renispora</name>
    <dbReference type="NCBI Taxonomy" id="64518"/>
    <lineage>
        <taxon>Eukaryota</taxon>
        <taxon>Fungi</taxon>
        <taxon>Fungi incertae sedis</taxon>
        <taxon>Mucoromycota</taxon>
        <taxon>Mortierellomycotina</taxon>
        <taxon>Mortierellomycetes</taxon>
        <taxon>Mortierellales</taxon>
        <taxon>Mortierellaceae</taxon>
        <taxon>Mortierella</taxon>
    </lineage>
</organism>
<name>A0A9P6M774_MORAP</name>
<comment type="caution">
    <text evidence="2">The sequence shown here is derived from an EMBL/GenBank/DDBJ whole genome shotgun (WGS) entry which is preliminary data.</text>
</comment>
<sequence>MNKPFRGDGQSSANVSRRGRWIAAPQKHAQSNPKPRQLPKRPLSGKQKDKRFVKAAKAGSDSEDDSGDAIAGYNYENDEGIDSDEADQSEEEYLMQGFDWSEADQDPDQKNGAHGRTVQLEPEPEPCTSMSGWGGALVYKRPGE</sequence>
<proteinExistence type="predicted"/>
<dbReference type="EMBL" id="JAAAHY010000023">
    <property type="protein sequence ID" value="KAF9968388.1"/>
    <property type="molecule type" value="Genomic_DNA"/>
</dbReference>
<dbReference type="Proteomes" id="UP000738359">
    <property type="component" value="Unassembled WGS sequence"/>
</dbReference>
<feature type="compositionally biased region" description="Acidic residues" evidence="1">
    <location>
        <begin position="76"/>
        <end position="93"/>
    </location>
</feature>
<dbReference type="OrthoDB" id="10382843at2759"/>
<keyword evidence="3" id="KW-1185">Reference proteome</keyword>
<dbReference type="AlphaFoldDB" id="A0A9P6M774"/>
<accession>A0A9P6M774</accession>
<feature type="region of interest" description="Disordered" evidence="1">
    <location>
        <begin position="1"/>
        <end position="144"/>
    </location>
</feature>
<reference evidence="2" key="1">
    <citation type="journal article" date="2020" name="Fungal Divers.">
        <title>Resolving the Mortierellaceae phylogeny through synthesis of multi-gene phylogenetics and phylogenomics.</title>
        <authorList>
            <person name="Vandepol N."/>
            <person name="Liber J."/>
            <person name="Desiro A."/>
            <person name="Na H."/>
            <person name="Kennedy M."/>
            <person name="Barry K."/>
            <person name="Grigoriev I.V."/>
            <person name="Miller A.N."/>
            <person name="O'Donnell K."/>
            <person name="Stajich J.E."/>
            <person name="Bonito G."/>
        </authorList>
    </citation>
    <scope>NUCLEOTIDE SEQUENCE</scope>
    <source>
        <strain evidence="2">CK1249</strain>
    </source>
</reference>
<protein>
    <submittedName>
        <fullName evidence="2">Uncharacterized protein</fullName>
    </submittedName>
</protein>
<evidence type="ECO:0000313" key="3">
    <source>
        <dbReference type="Proteomes" id="UP000738359"/>
    </source>
</evidence>